<evidence type="ECO:0000313" key="2">
    <source>
        <dbReference type="EMBL" id="KAJ1172839.1"/>
    </source>
</evidence>
<gene>
    <name evidence="2" type="ORF">NDU88_004681</name>
</gene>
<dbReference type="EMBL" id="JANPWB010000007">
    <property type="protein sequence ID" value="KAJ1172839.1"/>
    <property type="molecule type" value="Genomic_DNA"/>
</dbReference>
<protein>
    <submittedName>
        <fullName evidence="2">Uncharacterized protein</fullName>
    </submittedName>
</protein>
<accession>A0AAV7TA26</accession>
<reference evidence="2" key="1">
    <citation type="journal article" date="2022" name="bioRxiv">
        <title>Sequencing and chromosome-scale assembly of the giantPleurodeles waltlgenome.</title>
        <authorList>
            <person name="Brown T."/>
            <person name="Elewa A."/>
            <person name="Iarovenko S."/>
            <person name="Subramanian E."/>
            <person name="Araus A.J."/>
            <person name="Petzold A."/>
            <person name="Susuki M."/>
            <person name="Suzuki K.-i.T."/>
            <person name="Hayashi T."/>
            <person name="Toyoda A."/>
            <person name="Oliveira C."/>
            <person name="Osipova E."/>
            <person name="Leigh N.D."/>
            <person name="Simon A."/>
            <person name="Yun M.H."/>
        </authorList>
    </citation>
    <scope>NUCLEOTIDE SEQUENCE</scope>
    <source>
        <strain evidence="2">20211129_DDA</strain>
        <tissue evidence="2">Liver</tissue>
    </source>
</reference>
<evidence type="ECO:0000256" key="1">
    <source>
        <dbReference type="SAM" id="MobiDB-lite"/>
    </source>
</evidence>
<name>A0AAV7TA26_PLEWA</name>
<dbReference type="Proteomes" id="UP001066276">
    <property type="component" value="Chromosome 4_1"/>
</dbReference>
<comment type="caution">
    <text evidence="2">The sequence shown here is derived from an EMBL/GenBank/DDBJ whole genome shotgun (WGS) entry which is preliminary data.</text>
</comment>
<feature type="region of interest" description="Disordered" evidence="1">
    <location>
        <begin position="1"/>
        <end position="22"/>
    </location>
</feature>
<evidence type="ECO:0000313" key="3">
    <source>
        <dbReference type="Proteomes" id="UP001066276"/>
    </source>
</evidence>
<keyword evidence="3" id="KW-1185">Reference proteome</keyword>
<dbReference type="AlphaFoldDB" id="A0AAV7TA26"/>
<organism evidence="2 3">
    <name type="scientific">Pleurodeles waltl</name>
    <name type="common">Iberian ribbed newt</name>
    <dbReference type="NCBI Taxonomy" id="8319"/>
    <lineage>
        <taxon>Eukaryota</taxon>
        <taxon>Metazoa</taxon>
        <taxon>Chordata</taxon>
        <taxon>Craniata</taxon>
        <taxon>Vertebrata</taxon>
        <taxon>Euteleostomi</taxon>
        <taxon>Amphibia</taxon>
        <taxon>Batrachia</taxon>
        <taxon>Caudata</taxon>
        <taxon>Salamandroidea</taxon>
        <taxon>Salamandridae</taxon>
        <taxon>Pleurodelinae</taxon>
        <taxon>Pleurodeles</taxon>
    </lineage>
</organism>
<proteinExistence type="predicted"/>
<sequence>MSGDALLSAQQSEQSIVHEEPSTSWSAGGFVQEIGIGDELLDFDEVNESEGLVVGREGGLSGQGNNRIQSFGVLQEQRKAAVRSDRHGGESRLHCSSGNLPRDMFQVSIMILPMRHPVCSGGDSVGMHQERTYRRHQFLGHCGSWECEDAGADPAVYSPLYEEKLRSDLV</sequence>